<dbReference type="RefSeq" id="WP_011341981.1">
    <property type="nucleotide sequence ID" value="NC_007498.2"/>
</dbReference>
<organism evidence="4 5">
    <name type="scientific">Syntrophotalea carbinolica (strain DSM 2380 / NBRC 103641 / GraBd1)</name>
    <name type="common">Pelobacter carbinolicus</name>
    <dbReference type="NCBI Taxonomy" id="338963"/>
    <lineage>
        <taxon>Bacteria</taxon>
        <taxon>Pseudomonadati</taxon>
        <taxon>Thermodesulfobacteriota</taxon>
        <taxon>Desulfuromonadia</taxon>
        <taxon>Desulfuromonadales</taxon>
        <taxon>Syntrophotaleaceae</taxon>
        <taxon>Syntrophotalea</taxon>
    </lineage>
</organism>
<dbReference type="SUPFAM" id="SSF53335">
    <property type="entry name" value="S-adenosyl-L-methionine-dependent methyltransferases"/>
    <property type="match status" value="1"/>
</dbReference>
<keyword evidence="1 4" id="KW-0489">Methyltransferase</keyword>
<dbReference type="CDD" id="cd02440">
    <property type="entry name" value="AdoMet_MTases"/>
    <property type="match status" value="1"/>
</dbReference>
<dbReference type="KEGG" id="pca:Pcar_2227"/>
<proteinExistence type="predicted"/>
<dbReference type="EMBL" id="CP000142">
    <property type="protein sequence ID" value="ABA89466.1"/>
    <property type="molecule type" value="Genomic_DNA"/>
</dbReference>
<evidence type="ECO:0000259" key="3">
    <source>
        <dbReference type="Pfam" id="PF05175"/>
    </source>
</evidence>
<dbReference type="eggNOG" id="COG4123">
    <property type="taxonomic scope" value="Bacteria"/>
</dbReference>
<dbReference type="OrthoDB" id="5489421at2"/>
<dbReference type="InterPro" id="IPR007848">
    <property type="entry name" value="Small_mtfrase_dom"/>
</dbReference>
<gene>
    <name evidence="4" type="ordered locus">Pcar_2227</name>
</gene>
<keyword evidence="5" id="KW-1185">Reference proteome</keyword>
<accession>Q3A2E1</accession>
<dbReference type="GO" id="GO:0008168">
    <property type="term" value="F:methyltransferase activity"/>
    <property type="evidence" value="ECO:0007669"/>
    <property type="project" value="UniProtKB-KW"/>
</dbReference>
<dbReference type="PANTHER" id="PTHR47739">
    <property type="entry name" value="TRNA1(VAL) (ADENINE(37)-N6)-METHYLTRANSFERASE"/>
    <property type="match status" value="1"/>
</dbReference>
<dbReference type="Proteomes" id="UP000002534">
    <property type="component" value="Chromosome"/>
</dbReference>
<dbReference type="InterPro" id="IPR050210">
    <property type="entry name" value="tRNA_Adenine-N(6)_MTase"/>
</dbReference>
<dbReference type="InterPro" id="IPR029063">
    <property type="entry name" value="SAM-dependent_MTases_sf"/>
</dbReference>
<evidence type="ECO:0000313" key="5">
    <source>
        <dbReference type="Proteomes" id="UP000002534"/>
    </source>
</evidence>
<evidence type="ECO:0000256" key="1">
    <source>
        <dbReference type="ARBA" id="ARBA00022603"/>
    </source>
</evidence>
<dbReference type="PANTHER" id="PTHR47739:SF1">
    <property type="entry name" value="TRNA1(VAL) (ADENINE(37)-N6)-METHYLTRANSFERASE"/>
    <property type="match status" value="1"/>
</dbReference>
<dbReference type="Pfam" id="PF05175">
    <property type="entry name" value="MTS"/>
    <property type="match status" value="1"/>
</dbReference>
<keyword evidence="2" id="KW-0949">S-adenosyl-L-methionine</keyword>
<reference evidence="5" key="1">
    <citation type="submission" date="2005-10" db="EMBL/GenBank/DDBJ databases">
        <title>Complete sequence of Pelobacter carbinolicus DSM 2380.</title>
        <authorList>
            <person name="Copeland A."/>
            <person name="Lucas S."/>
            <person name="Lapidus A."/>
            <person name="Barry K."/>
            <person name="Detter J.C."/>
            <person name="Glavina T."/>
            <person name="Hammon N."/>
            <person name="Israni S."/>
            <person name="Pitluck S."/>
            <person name="Chertkov O."/>
            <person name="Schmutz J."/>
            <person name="Larimer F."/>
            <person name="Land M."/>
            <person name="Kyrpides N."/>
            <person name="Ivanova N."/>
            <person name="Richardson P."/>
        </authorList>
    </citation>
    <scope>NUCLEOTIDE SEQUENCE [LARGE SCALE GENOMIC DNA]</scope>
    <source>
        <strain evidence="5">DSM 2380 / NBRC 103641 / GraBd1</strain>
    </source>
</reference>
<feature type="domain" description="Methyltransferase small" evidence="3">
    <location>
        <begin position="49"/>
        <end position="132"/>
    </location>
</feature>
<dbReference type="HOGENOM" id="CLU_061983_3_1_7"/>
<protein>
    <submittedName>
        <fullName evidence="4">SAM-dependent methyltransferase</fullName>
    </submittedName>
</protein>
<reference evidence="4 5" key="2">
    <citation type="journal article" date="2012" name="BMC Genomics">
        <title>The genome of Pelobacter carbinolicus reveals surprising metabolic capabilities and physiological features.</title>
        <authorList>
            <person name="Aklujkar M."/>
            <person name="Haveman S.A."/>
            <person name="Didonato R.Jr."/>
            <person name="Chertkov O."/>
            <person name="Han C.S."/>
            <person name="Land M.L."/>
            <person name="Brown P."/>
            <person name="Lovley D.R."/>
        </authorList>
    </citation>
    <scope>NUCLEOTIDE SEQUENCE [LARGE SCALE GENOMIC DNA]</scope>
    <source>
        <strain evidence="5">DSM 2380 / NBRC 103641 / GraBd1</strain>
    </source>
</reference>
<dbReference type="Gene3D" id="3.40.50.150">
    <property type="entry name" value="Vaccinia Virus protein VP39"/>
    <property type="match status" value="1"/>
</dbReference>
<dbReference type="STRING" id="338963.Pcar_2227"/>
<keyword evidence="4" id="KW-0808">Transferase</keyword>
<dbReference type="GO" id="GO:0032259">
    <property type="term" value="P:methylation"/>
    <property type="evidence" value="ECO:0007669"/>
    <property type="project" value="UniProtKB-KW"/>
</dbReference>
<evidence type="ECO:0000313" key="4">
    <source>
        <dbReference type="EMBL" id="ABA89466.1"/>
    </source>
</evidence>
<evidence type="ECO:0000256" key="2">
    <source>
        <dbReference type="ARBA" id="ARBA00022691"/>
    </source>
</evidence>
<dbReference type="AlphaFoldDB" id="Q3A2E1"/>
<name>Q3A2E1_SYNC1</name>
<sequence>MAVDIPIHHDETLDDLRLGGLKILQKKGGYRFSLDPVLLCAFAGFQGVERICDLGCGSGVIPLILSRTSDARRIVGVEIQEESADRARRSVLLNGVQDRVEIVRRDVRSVREVLAAESCQVVMTNPPYRRPGTGRLAPGDERARARHELHGGLDDFLACASYLLGTGGRFFMVHLAERLTDVLAGMRQAGLEPKRLRCVHSRYGESARMILVEGRRGGAPGLALEAPLFVYDKSGKGYSEEVLGFYGED</sequence>